<evidence type="ECO:0000313" key="3">
    <source>
        <dbReference type="EMBL" id="KZT39135.1"/>
    </source>
</evidence>
<evidence type="ECO:0000313" key="4">
    <source>
        <dbReference type="Proteomes" id="UP000076798"/>
    </source>
</evidence>
<keyword evidence="4" id="KW-1185">Reference proteome</keyword>
<dbReference type="AlphaFoldDB" id="A0A166E247"/>
<accession>A0A166E247</accession>
<feature type="coiled-coil region" evidence="1">
    <location>
        <begin position="20"/>
        <end position="57"/>
    </location>
</feature>
<dbReference type="Proteomes" id="UP000076798">
    <property type="component" value="Unassembled WGS sequence"/>
</dbReference>
<dbReference type="STRING" id="1314776.A0A166E247"/>
<evidence type="ECO:0000256" key="2">
    <source>
        <dbReference type="SAM" id="MobiDB-lite"/>
    </source>
</evidence>
<dbReference type="OrthoDB" id="2538017at2759"/>
<proteinExistence type="predicted"/>
<keyword evidence="1" id="KW-0175">Coiled coil</keyword>
<dbReference type="EMBL" id="KV428051">
    <property type="protein sequence ID" value="KZT39135.1"/>
    <property type="molecule type" value="Genomic_DNA"/>
</dbReference>
<gene>
    <name evidence="3" type="ORF">SISSUDRAFT_985336</name>
</gene>
<protein>
    <submittedName>
        <fullName evidence="3">Uncharacterized protein</fullName>
    </submittedName>
</protein>
<sequence>MAYHPQPADVVSGEQYRYALQNFRIAHEKVEEQRRQLEEQERHVAQLRARITLLEGGDDQQKGQQKGGQSVDDFSIKVAASNLEKQINRWAAEVVRTHPGSLDYIRGAILDDISDDTSGIKDVPTTALQVQNLLRHAIAETISEAIINCLIITNSNETNAQLTRIHEFLFAKDPTVAFVWRRQTFVAAIETCSPEMTIQLLQETMPTLLDFFTEGGQTGPPAPLVAIINAAYTFSRMLHGSRSSSAGSNDAFYRAFVPELGSILDATQVELSKRCIRSERGEIDRVGSTIFPGLVKVTRPTPGAHMKKGEVVQTTVRRSQVICECAMGIGGPPPRPPPGPPPGPPPPMPDEAFSDGGYDDLVNHAARLHITNSSPPRPAYPGPQGYSGAPTV</sequence>
<feature type="region of interest" description="Disordered" evidence="2">
    <location>
        <begin position="326"/>
        <end position="392"/>
    </location>
</feature>
<evidence type="ECO:0000256" key="1">
    <source>
        <dbReference type="SAM" id="Coils"/>
    </source>
</evidence>
<name>A0A166E247_9AGAM</name>
<feature type="compositionally biased region" description="Pro residues" evidence="2">
    <location>
        <begin position="331"/>
        <end position="349"/>
    </location>
</feature>
<organism evidence="3 4">
    <name type="scientific">Sistotremastrum suecicum HHB10207 ss-3</name>
    <dbReference type="NCBI Taxonomy" id="1314776"/>
    <lineage>
        <taxon>Eukaryota</taxon>
        <taxon>Fungi</taxon>
        <taxon>Dikarya</taxon>
        <taxon>Basidiomycota</taxon>
        <taxon>Agaricomycotina</taxon>
        <taxon>Agaricomycetes</taxon>
        <taxon>Sistotremastrales</taxon>
        <taxon>Sistotremastraceae</taxon>
        <taxon>Sistotremastrum</taxon>
    </lineage>
</organism>
<reference evidence="3 4" key="1">
    <citation type="journal article" date="2016" name="Mol. Biol. Evol.">
        <title>Comparative Genomics of Early-Diverging Mushroom-Forming Fungi Provides Insights into the Origins of Lignocellulose Decay Capabilities.</title>
        <authorList>
            <person name="Nagy L.G."/>
            <person name="Riley R."/>
            <person name="Tritt A."/>
            <person name="Adam C."/>
            <person name="Daum C."/>
            <person name="Floudas D."/>
            <person name="Sun H."/>
            <person name="Yadav J.S."/>
            <person name="Pangilinan J."/>
            <person name="Larsson K.H."/>
            <person name="Matsuura K."/>
            <person name="Barry K."/>
            <person name="Labutti K."/>
            <person name="Kuo R."/>
            <person name="Ohm R.A."/>
            <person name="Bhattacharya S.S."/>
            <person name="Shirouzu T."/>
            <person name="Yoshinaga Y."/>
            <person name="Martin F.M."/>
            <person name="Grigoriev I.V."/>
            <person name="Hibbett D.S."/>
        </authorList>
    </citation>
    <scope>NUCLEOTIDE SEQUENCE [LARGE SCALE GENOMIC DNA]</scope>
    <source>
        <strain evidence="3 4">HHB10207 ss-3</strain>
    </source>
</reference>